<reference evidence="7" key="2">
    <citation type="journal article" date="2021" name="Microbiome">
        <title>Successional dynamics and alternative stable states in a saline activated sludge microbial community over 9 years.</title>
        <authorList>
            <person name="Wang Y."/>
            <person name="Ye J."/>
            <person name="Ju F."/>
            <person name="Liu L."/>
            <person name="Boyd J.A."/>
            <person name="Deng Y."/>
            <person name="Parks D.H."/>
            <person name="Jiang X."/>
            <person name="Yin X."/>
            <person name="Woodcroft B.J."/>
            <person name="Tyson G.W."/>
            <person name="Hugenholtz P."/>
            <person name="Polz M.F."/>
            <person name="Zhang T."/>
        </authorList>
    </citation>
    <scope>NUCLEOTIDE SEQUENCE</scope>
    <source>
        <strain evidence="7">HKST-UBA01</strain>
    </source>
</reference>
<reference evidence="7" key="1">
    <citation type="submission" date="2020-04" db="EMBL/GenBank/DDBJ databases">
        <authorList>
            <person name="Zhang T."/>
        </authorList>
    </citation>
    <scope>NUCLEOTIDE SEQUENCE</scope>
    <source>
        <strain evidence="7">HKST-UBA01</strain>
    </source>
</reference>
<dbReference type="PROSITE" id="PS50929">
    <property type="entry name" value="ABC_TM1F"/>
    <property type="match status" value="1"/>
</dbReference>
<dbReference type="AlphaFoldDB" id="A0A956M0W0"/>
<dbReference type="EMBL" id="JAGQHR010000406">
    <property type="protein sequence ID" value="MCA9728522.1"/>
    <property type="molecule type" value="Genomic_DNA"/>
</dbReference>
<dbReference type="GO" id="GO:0005524">
    <property type="term" value="F:ATP binding"/>
    <property type="evidence" value="ECO:0007669"/>
    <property type="project" value="UniProtKB-KW"/>
</dbReference>
<name>A0A956M0W0_UNCEI</name>
<evidence type="ECO:0000313" key="8">
    <source>
        <dbReference type="Proteomes" id="UP000697710"/>
    </source>
</evidence>
<dbReference type="InterPro" id="IPR036640">
    <property type="entry name" value="ABC1_TM_sf"/>
</dbReference>
<dbReference type="Pfam" id="PF00664">
    <property type="entry name" value="ABC_membrane"/>
    <property type="match status" value="1"/>
</dbReference>
<feature type="domain" description="ABC transmembrane type-1" evidence="6">
    <location>
        <begin position="48"/>
        <end position="330"/>
    </location>
</feature>
<dbReference type="InterPro" id="IPR039421">
    <property type="entry name" value="Type_1_exporter"/>
</dbReference>
<dbReference type="GO" id="GO:0015421">
    <property type="term" value="F:ABC-type oligopeptide transporter activity"/>
    <property type="evidence" value="ECO:0007669"/>
    <property type="project" value="TreeGrafter"/>
</dbReference>
<feature type="non-terminal residue" evidence="7">
    <location>
        <position position="334"/>
    </location>
</feature>
<evidence type="ECO:0000256" key="4">
    <source>
        <dbReference type="ARBA" id="ARBA00023136"/>
    </source>
</evidence>
<protein>
    <submittedName>
        <fullName evidence="7">ABC transporter ATP-binding protein</fullName>
    </submittedName>
</protein>
<accession>A0A956M0W0</accession>
<keyword evidence="7" id="KW-0547">Nucleotide-binding</keyword>
<evidence type="ECO:0000259" key="6">
    <source>
        <dbReference type="PROSITE" id="PS50929"/>
    </source>
</evidence>
<dbReference type="GO" id="GO:0005886">
    <property type="term" value="C:plasma membrane"/>
    <property type="evidence" value="ECO:0007669"/>
    <property type="project" value="UniProtKB-SubCell"/>
</dbReference>
<feature type="transmembrane region" description="Helical" evidence="5">
    <location>
        <begin position="294"/>
        <end position="311"/>
    </location>
</feature>
<dbReference type="InterPro" id="IPR011527">
    <property type="entry name" value="ABC1_TM_dom"/>
</dbReference>
<dbReference type="PANTHER" id="PTHR43394">
    <property type="entry name" value="ATP-DEPENDENT PERMEASE MDL1, MITOCHONDRIAL"/>
    <property type="match status" value="1"/>
</dbReference>
<keyword evidence="7" id="KW-0067">ATP-binding</keyword>
<dbReference type="Proteomes" id="UP000697710">
    <property type="component" value="Unassembled WGS sequence"/>
</dbReference>
<evidence type="ECO:0000256" key="5">
    <source>
        <dbReference type="SAM" id="Phobius"/>
    </source>
</evidence>
<evidence type="ECO:0000256" key="3">
    <source>
        <dbReference type="ARBA" id="ARBA00022989"/>
    </source>
</evidence>
<feature type="transmembrane region" description="Helical" evidence="5">
    <location>
        <begin position="265"/>
        <end position="288"/>
    </location>
</feature>
<comment type="caution">
    <text evidence="7">The sequence shown here is derived from an EMBL/GenBank/DDBJ whole genome shotgun (WGS) entry which is preliminary data.</text>
</comment>
<evidence type="ECO:0000313" key="7">
    <source>
        <dbReference type="EMBL" id="MCA9728522.1"/>
    </source>
</evidence>
<keyword evidence="3 5" id="KW-1133">Transmembrane helix</keyword>
<organism evidence="7 8">
    <name type="scientific">Eiseniibacteriota bacterium</name>
    <dbReference type="NCBI Taxonomy" id="2212470"/>
    <lineage>
        <taxon>Bacteria</taxon>
        <taxon>Candidatus Eiseniibacteriota</taxon>
    </lineage>
</organism>
<keyword evidence="2 5" id="KW-0812">Transmembrane</keyword>
<keyword evidence="4 5" id="KW-0472">Membrane</keyword>
<dbReference type="SUPFAM" id="SSF90123">
    <property type="entry name" value="ABC transporter transmembrane region"/>
    <property type="match status" value="1"/>
</dbReference>
<evidence type="ECO:0000256" key="1">
    <source>
        <dbReference type="ARBA" id="ARBA00004651"/>
    </source>
</evidence>
<feature type="transmembrane region" description="Helical" evidence="5">
    <location>
        <begin position="187"/>
        <end position="205"/>
    </location>
</feature>
<feature type="transmembrane region" description="Helical" evidence="5">
    <location>
        <begin position="47"/>
        <end position="68"/>
    </location>
</feature>
<dbReference type="Gene3D" id="1.20.1560.10">
    <property type="entry name" value="ABC transporter type 1, transmembrane domain"/>
    <property type="match status" value="1"/>
</dbReference>
<dbReference type="CDD" id="cd18544">
    <property type="entry name" value="ABC_6TM_TmrA_like"/>
    <property type="match status" value="1"/>
</dbReference>
<sequence>MSRLGGRSGGSTAGASVHEEETLDQVKIDRQLLRRLAVFIRPYTRRVVIAIAILLVSSVIDLVFPLLIKRGIDDCIRPGSLHELFQLSLIYLGLLIANFALRYAHLYLTGWIGQQVMHDLRVRIFRHVQSLQIAYFDRNPVGRTMTRLTSDVEALNQLFTSGIVSAFGDIITLIGITVVLFWLNVKLALVTLVVVPLLFTASMIFRSKVRRAYAIMRIKLAAMNAFLQESIAGIALIHLFDRQRTQRAHFDQLNADHRDALLRTVFYYSVFFPTVEILEALAVALILWVGGGQVIQNVITLGALVAFVQYSERFFRPIRDLSERYNVLQGAMAS</sequence>
<feature type="transmembrane region" description="Helical" evidence="5">
    <location>
        <begin position="88"/>
        <end position="108"/>
    </location>
</feature>
<evidence type="ECO:0000256" key="2">
    <source>
        <dbReference type="ARBA" id="ARBA00022692"/>
    </source>
</evidence>
<feature type="transmembrane region" description="Helical" evidence="5">
    <location>
        <begin position="158"/>
        <end position="181"/>
    </location>
</feature>
<dbReference type="PANTHER" id="PTHR43394:SF1">
    <property type="entry name" value="ATP-BINDING CASSETTE SUB-FAMILY B MEMBER 10, MITOCHONDRIAL"/>
    <property type="match status" value="1"/>
</dbReference>
<comment type="subcellular location">
    <subcellularLocation>
        <location evidence="1">Cell membrane</location>
        <topology evidence="1">Multi-pass membrane protein</topology>
    </subcellularLocation>
</comment>
<gene>
    <name evidence="7" type="ORF">KC729_12615</name>
</gene>
<proteinExistence type="predicted"/>